<evidence type="ECO:0000256" key="2">
    <source>
        <dbReference type="SAM" id="SignalP"/>
    </source>
</evidence>
<evidence type="ECO:0000259" key="3">
    <source>
        <dbReference type="SMART" id="SM00062"/>
    </source>
</evidence>
<feature type="signal peptide" evidence="2">
    <location>
        <begin position="1"/>
        <end position="20"/>
    </location>
</feature>
<dbReference type="AlphaFoldDB" id="A0A840MIC1"/>
<dbReference type="Proteomes" id="UP000575898">
    <property type="component" value="Unassembled WGS sequence"/>
</dbReference>
<evidence type="ECO:0000256" key="1">
    <source>
        <dbReference type="ARBA" id="ARBA00022729"/>
    </source>
</evidence>
<dbReference type="Gene3D" id="3.40.190.10">
    <property type="entry name" value="Periplasmic binding protein-like II"/>
    <property type="match status" value="2"/>
</dbReference>
<comment type="caution">
    <text evidence="4">The sequence shown here is derived from an EMBL/GenBank/DDBJ whole genome shotgun (WGS) entry which is preliminary data.</text>
</comment>
<dbReference type="RefSeq" id="WP_184037610.1">
    <property type="nucleotide sequence ID" value="NZ_JACHHY010000008.1"/>
</dbReference>
<evidence type="ECO:0000313" key="5">
    <source>
        <dbReference type="Proteomes" id="UP000575898"/>
    </source>
</evidence>
<dbReference type="EMBL" id="JACHHY010000008">
    <property type="protein sequence ID" value="MBB5018398.1"/>
    <property type="molecule type" value="Genomic_DNA"/>
</dbReference>
<dbReference type="InterPro" id="IPR001638">
    <property type="entry name" value="Solute-binding_3/MltF_N"/>
</dbReference>
<feature type="chain" id="PRO_5032432833" evidence="2">
    <location>
        <begin position="21"/>
        <end position="260"/>
    </location>
</feature>
<sequence>MVVSPRIWIATLSLAMPLQAEVLNCVGQSLPPLVYKDANGDVTGFAVDMVRLALGDQGDNLKMEIVSWSRALEMIKRGSRDCIFTIGHTPERANWMDFSKEMIVPSVVYFYARKGLITSPVADWSIIAGKRAAMVRNFMFGEQFEAIRDQLVLFEVSTIEQGWANLLAERVDLLPIRHYSADYSLQQLPPDKAARLVRLQPALEVVASRIAYTRVRDLSAWRDRIDRGLRALRQSNKYRELFALYQMEMTPEVQQALTSP</sequence>
<proteinExistence type="predicted"/>
<reference evidence="4 5" key="1">
    <citation type="submission" date="2020-08" db="EMBL/GenBank/DDBJ databases">
        <title>Genomic Encyclopedia of Type Strains, Phase IV (KMG-IV): sequencing the most valuable type-strain genomes for metagenomic binning, comparative biology and taxonomic classification.</title>
        <authorList>
            <person name="Goeker M."/>
        </authorList>
    </citation>
    <scope>NUCLEOTIDE SEQUENCE [LARGE SCALE GENOMIC DNA]</scope>
    <source>
        <strain evidence="4 5">DSM 27165</strain>
    </source>
</reference>
<accession>A0A840MIC1</accession>
<dbReference type="SMART" id="SM00062">
    <property type="entry name" value="PBPb"/>
    <property type="match status" value="1"/>
</dbReference>
<feature type="domain" description="Solute-binding protein family 3/N-terminal" evidence="3">
    <location>
        <begin position="21"/>
        <end position="249"/>
    </location>
</feature>
<protein>
    <submittedName>
        <fullName evidence="4">Polar amino acid transport system substrate-binding protein</fullName>
    </submittedName>
</protein>
<keyword evidence="1 2" id="KW-0732">Signal</keyword>
<keyword evidence="5" id="KW-1185">Reference proteome</keyword>
<evidence type="ECO:0000313" key="4">
    <source>
        <dbReference type="EMBL" id="MBB5018398.1"/>
    </source>
</evidence>
<dbReference type="PANTHER" id="PTHR35936:SF25">
    <property type="entry name" value="ABC TRANSPORTER SUBSTRATE-BINDING PROTEIN"/>
    <property type="match status" value="1"/>
</dbReference>
<dbReference type="SUPFAM" id="SSF53850">
    <property type="entry name" value="Periplasmic binding protein-like II"/>
    <property type="match status" value="1"/>
</dbReference>
<organism evidence="4 5">
    <name type="scientific">Chitinivorax tropicus</name>
    <dbReference type="NCBI Taxonomy" id="714531"/>
    <lineage>
        <taxon>Bacteria</taxon>
        <taxon>Pseudomonadati</taxon>
        <taxon>Pseudomonadota</taxon>
        <taxon>Betaproteobacteria</taxon>
        <taxon>Chitinivorax</taxon>
    </lineage>
</organism>
<dbReference type="PANTHER" id="PTHR35936">
    <property type="entry name" value="MEMBRANE-BOUND LYTIC MUREIN TRANSGLYCOSYLASE F"/>
    <property type="match status" value="1"/>
</dbReference>
<name>A0A840MIC1_9PROT</name>
<dbReference type="Pfam" id="PF00497">
    <property type="entry name" value="SBP_bac_3"/>
    <property type="match status" value="1"/>
</dbReference>
<gene>
    <name evidence="4" type="ORF">HNQ59_001686</name>
</gene>